<evidence type="ECO:0000256" key="1">
    <source>
        <dbReference type="SAM" id="MobiDB-lite"/>
    </source>
</evidence>
<reference evidence="4" key="1">
    <citation type="submission" date="2021-01" db="EMBL/GenBank/DDBJ databases">
        <title>Caligus Genome Assembly.</title>
        <authorList>
            <person name="Gallardo-Escarate C."/>
        </authorList>
    </citation>
    <scope>NUCLEOTIDE SEQUENCE [LARGE SCALE GENOMIC DNA]</scope>
</reference>
<feature type="domain" description="SPT2 homolog N-terminal" evidence="2">
    <location>
        <begin position="1"/>
        <end position="65"/>
    </location>
</feature>
<sequence>MDFSSLLGLAQEKQSNKVDIKRYSTQVSGPKKATPKEKKLSENVRRFMERKDAEERSKKKADSQRRRPSWRSDPWTRRA</sequence>
<feature type="compositionally biased region" description="Basic and acidic residues" evidence="1">
    <location>
        <begin position="34"/>
        <end position="65"/>
    </location>
</feature>
<protein>
    <recommendedName>
        <fullName evidence="2">SPT2 homolog N-terminal domain-containing protein</fullName>
    </recommendedName>
</protein>
<dbReference type="EMBL" id="CP045910">
    <property type="protein sequence ID" value="QQP31567.1"/>
    <property type="molecule type" value="Genomic_DNA"/>
</dbReference>
<dbReference type="AlphaFoldDB" id="A0A7T8GKG8"/>
<gene>
    <name evidence="3" type="ORF">FKW44_025204</name>
</gene>
<evidence type="ECO:0000313" key="3">
    <source>
        <dbReference type="EMBL" id="QQP31567.1"/>
    </source>
</evidence>
<organism evidence="3 4">
    <name type="scientific">Caligus rogercresseyi</name>
    <name type="common">Sea louse</name>
    <dbReference type="NCBI Taxonomy" id="217165"/>
    <lineage>
        <taxon>Eukaryota</taxon>
        <taxon>Metazoa</taxon>
        <taxon>Ecdysozoa</taxon>
        <taxon>Arthropoda</taxon>
        <taxon>Crustacea</taxon>
        <taxon>Multicrustacea</taxon>
        <taxon>Hexanauplia</taxon>
        <taxon>Copepoda</taxon>
        <taxon>Siphonostomatoida</taxon>
        <taxon>Caligidae</taxon>
        <taxon>Caligus</taxon>
    </lineage>
</organism>
<evidence type="ECO:0000259" key="2">
    <source>
        <dbReference type="Pfam" id="PF22878"/>
    </source>
</evidence>
<evidence type="ECO:0000313" key="4">
    <source>
        <dbReference type="Proteomes" id="UP000595437"/>
    </source>
</evidence>
<dbReference type="InterPro" id="IPR054552">
    <property type="entry name" value="SPT2_N"/>
</dbReference>
<keyword evidence="4" id="KW-1185">Reference proteome</keyword>
<dbReference type="Proteomes" id="UP000595437">
    <property type="component" value="Chromosome 21"/>
</dbReference>
<proteinExistence type="predicted"/>
<dbReference type="OrthoDB" id="6259853at2759"/>
<dbReference type="Pfam" id="PF22878">
    <property type="entry name" value="SPT2_N"/>
    <property type="match status" value="1"/>
</dbReference>
<accession>A0A7T8GKG8</accession>
<feature type="region of interest" description="Disordered" evidence="1">
    <location>
        <begin position="1"/>
        <end position="79"/>
    </location>
</feature>
<name>A0A7T8GKG8_CALRO</name>